<sequence length="176" mass="19231">MTSPSSRPAELIAALDGDNVDSAVVFEIADDDAAAATRRRVQLRDHHGTMLGVCLAVIVLSFALQLNAEGRVRASWLPFDSLPPLCGSRALFGVACPGCGLTRSFVALAAGDFAESFRLHRLGWLMALAVALQIPYRTWRLHELRRGVISESRWPLWFGRALIAALIANWGVSFFL</sequence>
<proteinExistence type="predicted"/>
<evidence type="ECO:0000313" key="3">
    <source>
        <dbReference type="Proteomes" id="UP000317909"/>
    </source>
</evidence>
<reference evidence="2 3" key="1">
    <citation type="submission" date="2019-02" db="EMBL/GenBank/DDBJ databases">
        <title>Deep-cultivation of Planctomycetes and their phenomic and genomic characterization uncovers novel biology.</title>
        <authorList>
            <person name="Wiegand S."/>
            <person name="Jogler M."/>
            <person name="Boedeker C."/>
            <person name="Pinto D."/>
            <person name="Vollmers J."/>
            <person name="Rivas-Marin E."/>
            <person name="Kohn T."/>
            <person name="Peeters S.H."/>
            <person name="Heuer A."/>
            <person name="Rast P."/>
            <person name="Oberbeckmann S."/>
            <person name="Bunk B."/>
            <person name="Jeske O."/>
            <person name="Meyerdierks A."/>
            <person name="Storesund J.E."/>
            <person name="Kallscheuer N."/>
            <person name="Luecker S."/>
            <person name="Lage O.M."/>
            <person name="Pohl T."/>
            <person name="Merkel B.J."/>
            <person name="Hornburger P."/>
            <person name="Mueller R.-W."/>
            <person name="Bruemmer F."/>
            <person name="Labrenz M."/>
            <person name="Spormann A.M."/>
            <person name="Op den Camp H."/>
            <person name="Overmann J."/>
            <person name="Amann R."/>
            <person name="Jetten M.S.M."/>
            <person name="Mascher T."/>
            <person name="Medema M.H."/>
            <person name="Devos D.P."/>
            <person name="Kaster A.-K."/>
            <person name="Ovreas L."/>
            <person name="Rohde M."/>
            <person name="Galperin M.Y."/>
            <person name="Jogler C."/>
        </authorList>
    </citation>
    <scope>NUCLEOTIDE SEQUENCE [LARGE SCALE GENOMIC DNA]</scope>
    <source>
        <strain evidence="2 3">I41</strain>
    </source>
</reference>
<dbReference type="EMBL" id="CP036339">
    <property type="protein sequence ID" value="QDT74641.1"/>
    <property type="molecule type" value="Genomic_DNA"/>
</dbReference>
<feature type="transmembrane region" description="Helical" evidence="1">
    <location>
        <begin position="48"/>
        <end position="68"/>
    </location>
</feature>
<keyword evidence="1" id="KW-0472">Membrane</keyword>
<evidence type="ECO:0008006" key="4">
    <source>
        <dbReference type="Google" id="ProtNLM"/>
    </source>
</evidence>
<organism evidence="2 3">
    <name type="scientific">Lacipirellula limnantheis</name>
    <dbReference type="NCBI Taxonomy" id="2528024"/>
    <lineage>
        <taxon>Bacteria</taxon>
        <taxon>Pseudomonadati</taxon>
        <taxon>Planctomycetota</taxon>
        <taxon>Planctomycetia</taxon>
        <taxon>Pirellulales</taxon>
        <taxon>Lacipirellulaceae</taxon>
        <taxon>Lacipirellula</taxon>
    </lineage>
</organism>
<feature type="transmembrane region" description="Helical" evidence="1">
    <location>
        <begin position="154"/>
        <end position="175"/>
    </location>
</feature>
<name>A0A517U1Y3_9BACT</name>
<evidence type="ECO:0000256" key="1">
    <source>
        <dbReference type="SAM" id="Phobius"/>
    </source>
</evidence>
<protein>
    <recommendedName>
        <fullName evidence="4">DUF2752 domain-containing protein</fullName>
    </recommendedName>
</protein>
<keyword evidence="1" id="KW-0812">Transmembrane</keyword>
<feature type="transmembrane region" description="Helical" evidence="1">
    <location>
        <begin position="88"/>
        <end position="110"/>
    </location>
</feature>
<dbReference type="AlphaFoldDB" id="A0A517U1Y3"/>
<dbReference type="InterPro" id="IPR021215">
    <property type="entry name" value="DUF2752"/>
</dbReference>
<keyword evidence="1" id="KW-1133">Transmembrane helix</keyword>
<dbReference type="Pfam" id="PF10825">
    <property type="entry name" value="DUF2752"/>
    <property type="match status" value="1"/>
</dbReference>
<accession>A0A517U1Y3</accession>
<dbReference type="Proteomes" id="UP000317909">
    <property type="component" value="Chromosome"/>
</dbReference>
<feature type="transmembrane region" description="Helical" evidence="1">
    <location>
        <begin position="122"/>
        <end position="139"/>
    </location>
</feature>
<dbReference type="KEGG" id="llh:I41_38380"/>
<evidence type="ECO:0000313" key="2">
    <source>
        <dbReference type="EMBL" id="QDT74641.1"/>
    </source>
</evidence>
<keyword evidence="3" id="KW-1185">Reference proteome</keyword>
<gene>
    <name evidence="2" type="ORF">I41_38380</name>
</gene>